<proteinExistence type="predicted"/>
<dbReference type="Proteomes" id="UP001359485">
    <property type="component" value="Unassembled WGS sequence"/>
</dbReference>
<gene>
    <name evidence="1" type="ORF">RUM44_002300</name>
</gene>
<evidence type="ECO:0000313" key="1">
    <source>
        <dbReference type="EMBL" id="KAK6622488.1"/>
    </source>
</evidence>
<organism evidence="1 2">
    <name type="scientific">Polyplax serrata</name>
    <name type="common">Common mouse louse</name>
    <dbReference type="NCBI Taxonomy" id="468196"/>
    <lineage>
        <taxon>Eukaryota</taxon>
        <taxon>Metazoa</taxon>
        <taxon>Ecdysozoa</taxon>
        <taxon>Arthropoda</taxon>
        <taxon>Hexapoda</taxon>
        <taxon>Insecta</taxon>
        <taxon>Pterygota</taxon>
        <taxon>Neoptera</taxon>
        <taxon>Paraneoptera</taxon>
        <taxon>Psocodea</taxon>
        <taxon>Troctomorpha</taxon>
        <taxon>Phthiraptera</taxon>
        <taxon>Anoplura</taxon>
        <taxon>Polyplacidae</taxon>
        <taxon>Polyplax</taxon>
    </lineage>
</organism>
<comment type="caution">
    <text evidence="1">The sequence shown here is derived from an EMBL/GenBank/DDBJ whole genome shotgun (WGS) entry which is preliminary data.</text>
</comment>
<accession>A0ABR1AP93</accession>
<dbReference type="EMBL" id="JAWJWF010000047">
    <property type="protein sequence ID" value="KAK6622488.1"/>
    <property type="molecule type" value="Genomic_DNA"/>
</dbReference>
<reference evidence="1 2" key="1">
    <citation type="submission" date="2023-09" db="EMBL/GenBank/DDBJ databases">
        <title>Genomes of two closely related lineages of the louse Polyplax serrata with different host specificities.</title>
        <authorList>
            <person name="Martinu J."/>
            <person name="Tarabai H."/>
            <person name="Stefka J."/>
            <person name="Hypsa V."/>
        </authorList>
    </citation>
    <scope>NUCLEOTIDE SEQUENCE [LARGE SCALE GENOMIC DNA]</scope>
    <source>
        <strain evidence="1">98ZLc_SE</strain>
    </source>
</reference>
<protein>
    <submittedName>
        <fullName evidence="1">Uncharacterized protein</fullName>
    </submittedName>
</protein>
<sequence>MSTDDETYAQIQDLEMCVSANTKEYICHPTQMVSSNIKSSCEATLLTSTSDSIPESCDVKLLQPTWKSGTRSTRTNGYTHSASSQRLLSYARNPDTESSLPAPQAYSGSIQDAGALHKLSRFLQGKGRVWSFHPEFRLLISLWIHAVTN</sequence>
<keyword evidence="2" id="KW-1185">Reference proteome</keyword>
<name>A0ABR1AP93_POLSC</name>
<evidence type="ECO:0000313" key="2">
    <source>
        <dbReference type="Proteomes" id="UP001359485"/>
    </source>
</evidence>